<organism evidence="2 3">
    <name type="scientific">Candidatus Mycolicibacterium alkanivorans</name>
    <dbReference type="NCBI Taxonomy" id="2954114"/>
    <lineage>
        <taxon>Bacteria</taxon>
        <taxon>Bacillati</taxon>
        <taxon>Actinomycetota</taxon>
        <taxon>Actinomycetes</taxon>
        <taxon>Mycobacteriales</taxon>
        <taxon>Mycobacteriaceae</taxon>
        <taxon>Mycolicibacterium</taxon>
    </lineage>
</organism>
<proteinExistence type="predicted"/>
<keyword evidence="3" id="KW-1185">Reference proteome</keyword>
<keyword evidence="1" id="KW-0472">Membrane</keyword>
<reference evidence="2" key="1">
    <citation type="journal article" date="2022" name="ISME J.">
        <title>Identification of active gaseous-alkane degraders at natural gas seeps.</title>
        <authorList>
            <person name="Farhan Ul Haque M."/>
            <person name="Hernandez M."/>
            <person name="Crombie A.T."/>
            <person name="Murrell J.C."/>
        </authorList>
    </citation>
    <scope>NUCLEOTIDE SEQUENCE</scope>
    <source>
        <strain evidence="2">ANDR5</strain>
    </source>
</reference>
<dbReference type="RefSeq" id="WP_243070048.1">
    <property type="nucleotide sequence ID" value="NZ_JAIVFL010000001.1"/>
</dbReference>
<feature type="transmembrane region" description="Helical" evidence="1">
    <location>
        <begin position="47"/>
        <end position="68"/>
    </location>
</feature>
<accession>A0ABS9YRR7</accession>
<keyword evidence="1" id="KW-1133">Transmembrane helix</keyword>
<dbReference type="EMBL" id="JAIVFL010000001">
    <property type="protein sequence ID" value="MCI4673518.1"/>
    <property type="molecule type" value="Genomic_DNA"/>
</dbReference>
<evidence type="ECO:0000313" key="3">
    <source>
        <dbReference type="Proteomes" id="UP001139068"/>
    </source>
</evidence>
<feature type="transmembrane region" description="Helical" evidence="1">
    <location>
        <begin position="12"/>
        <end position="35"/>
    </location>
</feature>
<keyword evidence="1" id="KW-0812">Transmembrane</keyword>
<comment type="caution">
    <text evidence="2">The sequence shown here is derived from an EMBL/GenBank/DDBJ whole genome shotgun (WGS) entry which is preliminary data.</text>
</comment>
<dbReference type="Proteomes" id="UP001139068">
    <property type="component" value="Unassembled WGS sequence"/>
</dbReference>
<evidence type="ECO:0008006" key="4">
    <source>
        <dbReference type="Google" id="ProtNLM"/>
    </source>
</evidence>
<protein>
    <recommendedName>
        <fullName evidence="4">Transmembrane protein</fullName>
    </recommendedName>
</protein>
<name>A0ABS9YRR7_9MYCO</name>
<evidence type="ECO:0000313" key="2">
    <source>
        <dbReference type="EMBL" id="MCI4673518.1"/>
    </source>
</evidence>
<feature type="transmembrane region" description="Helical" evidence="1">
    <location>
        <begin position="80"/>
        <end position="103"/>
    </location>
</feature>
<sequence length="106" mass="11414">MPERDFIRQIYWIPAVFFGTTAGGVVWAFIARYTILDRNPVLSAGQGWLALSVGCLLVVLAGLALAAWSRLRALRTAGVALIVMAMSGGSVLFVWGTLFVLMLRGG</sequence>
<evidence type="ECO:0000256" key="1">
    <source>
        <dbReference type="SAM" id="Phobius"/>
    </source>
</evidence>
<gene>
    <name evidence="2" type="ORF">K9U37_00550</name>
</gene>